<evidence type="ECO:0000313" key="2">
    <source>
        <dbReference type="WBParaSite" id="TMUE_2000007115.1"/>
    </source>
</evidence>
<keyword evidence="1" id="KW-1185">Reference proteome</keyword>
<dbReference type="Proteomes" id="UP000046395">
    <property type="component" value="Unassembled WGS sequence"/>
</dbReference>
<sequence length="76" mass="8709">MPKAARVHEQLTVLNRSPSGFGWCWVSNMMGRSNKSEDVSRMMKKICSASFERSYSCLQAITHLIFVQKLRNLSQT</sequence>
<dbReference type="AlphaFoldDB" id="A0A5S6QIX7"/>
<name>A0A5S6QIX7_TRIMR</name>
<dbReference type="WBParaSite" id="TMUE_2000007115.1">
    <property type="protein sequence ID" value="TMUE_2000007115.1"/>
    <property type="gene ID" value="WBGene00294227"/>
</dbReference>
<evidence type="ECO:0000313" key="1">
    <source>
        <dbReference type="Proteomes" id="UP000046395"/>
    </source>
</evidence>
<organism evidence="1 2">
    <name type="scientific">Trichuris muris</name>
    <name type="common">Mouse whipworm</name>
    <dbReference type="NCBI Taxonomy" id="70415"/>
    <lineage>
        <taxon>Eukaryota</taxon>
        <taxon>Metazoa</taxon>
        <taxon>Ecdysozoa</taxon>
        <taxon>Nematoda</taxon>
        <taxon>Enoplea</taxon>
        <taxon>Dorylaimia</taxon>
        <taxon>Trichinellida</taxon>
        <taxon>Trichuridae</taxon>
        <taxon>Trichuris</taxon>
    </lineage>
</organism>
<accession>A0A5S6QIX7</accession>
<reference evidence="2" key="1">
    <citation type="submission" date="2019-12" db="UniProtKB">
        <authorList>
            <consortium name="WormBaseParasite"/>
        </authorList>
    </citation>
    <scope>IDENTIFICATION</scope>
</reference>
<protein>
    <submittedName>
        <fullName evidence="2">Uncharacterized protein</fullName>
    </submittedName>
</protein>
<proteinExistence type="predicted"/>